<evidence type="ECO:0000313" key="4">
    <source>
        <dbReference type="EMBL" id="KAJ3047210.1"/>
    </source>
</evidence>
<evidence type="ECO:0000256" key="3">
    <source>
        <dbReference type="SAM" id="MobiDB-lite"/>
    </source>
</evidence>
<name>A0AAD5S8L1_9FUNG</name>
<accession>A0AAD5S8L1</accession>
<comment type="caution">
    <text evidence="4">The sequence shown here is derived from an EMBL/GenBank/DDBJ whole genome shotgun (WGS) entry which is preliminary data.</text>
</comment>
<keyword evidence="2" id="KW-0698">rRNA processing</keyword>
<dbReference type="Proteomes" id="UP001212841">
    <property type="component" value="Unassembled WGS sequence"/>
</dbReference>
<organism evidence="4 5">
    <name type="scientific">Rhizophlyctis rosea</name>
    <dbReference type="NCBI Taxonomy" id="64517"/>
    <lineage>
        <taxon>Eukaryota</taxon>
        <taxon>Fungi</taxon>
        <taxon>Fungi incertae sedis</taxon>
        <taxon>Chytridiomycota</taxon>
        <taxon>Chytridiomycota incertae sedis</taxon>
        <taxon>Chytridiomycetes</taxon>
        <taxon>Rhizophlyctidales</taxon>
        <taxon>Rhizophlyctidaceae</taxon>
        <taxon>Rhizophlyctis</taxon>
    </lineage>
</organism>
<dbReference type="Pfam" id="PF10273">
    <property type="entry name" value="WGG"/>
    <property type="match status" value="1"/>
</dbReference>
<evidence type="ECO:0000256" key="2">
    <source>
        <dbReference type="ARBA" id="ARBA00022552"/>
    </source>
</evidence>
<evidence type="ECO:0008006" key="6">
    <source>
        <dbReference type="Google" id="ProtNLM"/>
    </source>
</evidence>
<protein>
    <recommendedName>
        <fullName evidence="6">Pre-rRNA-processing protein TSR2 homolog</fullName>
    </recommendedName>
</protein>
<evidence type="ECO:0000313" key="5">
    <source>
        <dbReference type="Proteomes" id="UP001212841"/>
    </source>
</evidence>
<gene>
    <name evidence="4" type="ORF">HK097_000123</name>
</gene>
<keyword evidence="5" id="KW-1185">Reference proteome</keyword>
<dbReference type="PANTHER" id="PTHR21250">
    <property type="entry name" value="PRE-RRNA-PROCESSING PROTEIN TSR2 HOMOLOG"/>
    <property type="match status" value="1"/>
</dbReference>
<dbReference type="EMBL" id="JADGJD010001007">
    <property type="protein sequence ID" value="KAJ3047210.1"/>
    <property type="molecule type" value="Genomic_DNA"/>
</dbReference>
<feature type="region of interest" description="Disordered" evidence="3">
    <location>
        <begin position="125"/>
        <end position="189"/>
    </location>
</feature>
<dbReference type="AlphaFoldDB" id="A0AAD5S8L1"/>
<dbReference type="GO" id="GO:0006364">
    <property type="term" value="P:rRNA processing"/>
    <property type="evidence" value="ECO:0007669"/>
    <property type="project" value="UniProtKB-KW"/>
</dbReference>
<evidence type="ECO:0000256" key="1">
    <source>
        <dbReference type="ARBA" id="ARBA00006524"/>
    </source>
</evidence>
<comment type="similarity">
    <text evidence="1">Belongs to the TSR2 family.</text>
</comment>
<sequence length="189" mass="20981">MTVAPPNHPNWDTFSAAITLTFIRWTALQICLDNQLAGRETAESLTTLHTHTLKFFRDFGTEVQAYELADNFTSYFDEVFDVDIEDGSPRQVGDALVKLYREVMIDGNTAGVEELKVKVEMSGNAGARASVRQGGEDDEDDSEDEDENDGEVDSPMEVDAGHSAPAPRPEPVIDEDGFELVQKKGRRRN</sequence>
<reference evidence="4" key="1">
    <citation type="submission" date="2020-05" db="EMBL/GenBank/DDBJ databases">
        <title>Phylogenomic resolution of chytrid fungi.</title>
        <authorList>
            <person name="Stajich J.E."/>
            <person name="Amses K."/>
            <person name="Simmons R."/>
            <person name="Seto K."/>
            <person name="Myers J."/>
            <person name="Bonds A."/>
            <person name="Quandt C.A."/>
            <person name="Barry K."/>
            <person name="Liu P."/>
            <person name="Grigoriev I."/>
            <person name="Longcore J.E."/>
            <person name="James T.Y."/>
        </authorList>
    </citation>
    <scope>NUCLEOTIDE SEQUENCE</scope>
    <source>
        <strain evidence="4">JEL0318</strain>
    </source>
</reference>
<dbReference type="InterPro" id="IPR019398">
    <property type="entry name" value="Pre-rRNA_process_TSR2"/>
</dbReference>
<proteinExistence type="inferred from homology"/>
<feature type="compositionally biased region" description="Acidic residues" evidence="3">
    <location>
        <begin position="136"/>
        <end position="156"/>
    </location>
</feature>